<sequence length="235" mass="25479">MHFTERLLPPSLSHPFGTDSLGRDILTLVLFGARLSLMAALGVVGLALVIGIPLGLLAGLKGRWLDDLIMRVCDVFLAFPPLLLPVILAAALGPNLKNAIIAVAVSWFPWYTRILRAQILTVRHLPYITAARSAGASDIWLMWRHILPNSMAPVLVQATLDMGYAILAVAGLSFIGFGARPPAIEWGLMITASRATFLDFWWTAFFPGLALFITVFAFNLSGEGLKKILATGDES</sequence>
<feature type="transmembrane region" description="Helical" evidence="7">
    <location>
        <begin position="72"/>
        <end position="92"/>
    </location>
</feature>
<gene>
    <name evidence="9" type="ORF">ENJ10_12355</name>
</gene>
<evidence type="ECO:0000256" key="2">
    <source>
        <dbReference type="ARBA" id="ARBA00022448"/>
    </source>
</evidence>
<dbReference type="GO" id="GO:0055085">
    <property type="term" value="P:transmembrane transport"/>
    <property type="evidence" value="ECO:0007669"/>
    <property type="project" value="InterPro"/>
</dbReference>
<evidence type="ECO:0000259" key="8">
    <source>
        <dbReference type="PROSITE" id="PS50928"/>
    </source>
</evidence>
<evidence type="ECO:0000256" key="4">
    <source>
        <dbReference type="ARBA" id="ARBA00022692"/>
    </source>
</evidence>
<name>A0A7V1PVG3_CALAY</name>
<keyword evidence="3" id="KW-1003">Cell membrane</keyword>
<evidence type="ECO:0000256" key="5">
    <source>
        <dbReference type="ARBA" id="ARBA00022989"/>
    </source>
</evidence>
<dbReference type="InterPro" id="IPR000515">
    <property type="entry name" value="MetI-like"/>
</dbReference>
<evidence type="ECO:0000256" key="3">
    <source>
        <dbReference type="ARBA" id="ARBA00022475"/>
    </source>
</evidence>
<evidence type="ECO:0000256" key="6">
    <source>
        <dbReference type="ARBA" id="ARBA00023136"/>
    </source>
</evidence>
<dbReference type="PANTHER" id="PTHR43386:SF1">
    <property type="entry name" value="D,D-DIPEPTIDE TRANSPORT SYSTEM PERMEASE PROTEIN DDPC-RELATED"/>
    <property type="match status" value="1"/>
</dbReference>
<keyword evidence="5 7" id="KW-1133">Transmembrane helix</keyword>
<dbReference type="Proteomes" id="UP000886005">
    <property type="component" value="Unassembled WGS sequence"/>
</dbReference>
<dbReference type="PROSITE" id="PS50928">
    <property type="entry name" value="ABC_TM1"/>
    <property type="match status" value="1"/>
</dbReference>
<proteinExistence type="inferred from homology"/>
<feature type="transmembrane region" description="Helical" evidence="7">
    <location>
        <begin position="154"/>
        <end position="180"/>
    </location>
</feature>
<accession>A0A7V1PVG3</accession>
<dbReference type="InterPro" id="IPR035906">
    <property type="entry name" value="MetI-like_sf"/>
</dbReference>
<comment type="subcellular location">
    <subcellularLocation>
        <location evidence="1 7">Cell membrane</location>
        <topology evidence="1 7">Multi-pass membrane protein</topology>
    </subcellularLocation>
</comment>
<dbReference type="GO" id="GO:0005886">
    <property type="term" value="C:plasma membrane"/>
    <property type="evidence" value="ECO:0007669"/>
    <property type="project" value="UniProtKB-SubCell"/>
</dbReference>
<feature type="transmembrane region" description="Helical" evidence="7">
    <location>
        <begin position="37"/>
        <end position="60"/>
    </location>
</feature>
<dbReference type="PANTHER" id="PTHR43386">
    <property type="entry name" value="OLIGOPEPTIDE TRANSPORT SYSTEM PERMEASE PROTEIN APPC"/>
    <property type="match status" value="1"/>
</dbReference>
<evidence type="ECO:0000256" key="1">
    <source>
        <dbReference type="ARBA" id="ARBA00004651"/>
    </source>
</evidence>
<feature type="domain" description="ABC transmembrane type-1" evidence="8">
    <location>
        <begin position="33"/>
        <end position="222"/>
    </location>
</feature>
<dbReference type="AlphaFoldDB" id="A0A7V1PVG3"/>
<dbReference type="CDD" id="cd06261">
    <property type="entry name" value="TM_PBP2"/>
    <property type="match status" value="1"/>
</dbReference>
<dbReference type="Gene3D" id="1.10.3720.10">
    <property type="entry name" value="MetI-like"/>
    <property type="match status" value="1"/>
</dbReference>
<comment type="caution">
    <text evidence="9">The sequence shown here is derived from an EMBL/GenBank/DDBJ whole genome shotgun (WGS) entry which is preliminary data.</text>
</comment>
<reference evidence="9" key="1">
    <citation type="journal article" date="2020" name="mSystems">
        <title>Genome- and Community-Level Interaction Insights into Carbon Utilization and Element Cycling Functions of Hydrothermarchaeota in Hydrothermal Sediment.</title>
        <authorList>
            <person name="Zhou Z."/>
            <person name="Liu Y."/>
            <person name="Xu W."/>
            <person name="Pan J."/>
            <person name="Luo Z.H."/>
            <person name="Li M."/>
        </authorList>
    </citation>
    <scope>NUCLEOTIDE SEQUENCE [LARGE SCALE GENOMIC DNA]</scope>
    <source>
        <strain evidence="9">HyVt-456</strain>
    </source>
</reference>
<keyword evidence="4 7" id="KW-0812">Transmembrane</keyword>
<dbReference type="SUPFAM" id="SSF161098">
    <property type="entry name" value="MetI-like"/>
    <property type="match status" value="1"/>
</dbReference>
<comment type="similarity">
    <text evidence="7">Belongs to the binding-protein-dependent transport system permease family.</text>
</comment>
<keyword evidence="2 7" id="KW-0813">Transport</keyword>
<organism evidence="9">
    <name type="scientific">Caldithrix abyssi</name>
    <dbReference type="NCBI Taxonomy" id="187145"/>
    <lineage>
        <taxon>Bacteria</taxon>
        <taxon>Pseudomonadati</taxon>
        <taxon>Calditrichota</taxon>
        <taxon>Calditrichia</taxon>
        <taxon>Calditrichales</taxon>
        <taxon>Calditrichaceae</taxon>
        <taxon>Caldithrix</taxon>
    </lineage>
</organism>
<feature type="transmembrane region" description="Helical" evidence="7">
    <location>
        <begin position="200"/>
        <end position="220"/>
    </location>
</feature>
<protein>
    <submittedName>
        <fullName evidence="9">ABC transporter permease</fullName>
    </submittedName>
</protein>
<keyword evidence="6 7" id="KW-0472">Membrane</keyword>
<dbReference type="EMBL" id="DRLD01000345">
    <property type="protein sequence ID" value="HED11475.1"/>
    <property type="molecule type" value="Genomic_DNA"/>
</dbReference>
<dbReference type="Pfam" id="PF00528">
    <property type="entry name" value="BPD_transp_1"/>
    <property type="match status" value="1"/>
</dbReference>
<evidence type="ECO:0000313" key="9">
    <source>
        <dbReference type="EMBL" id="HED11475.1"/>
    </source>
</evidence>
<evidence type="ECO:0000256" key="7">
    <source>
        <dbReference type="RuleBase" id="RU363032"/>
    </source>
</evidence>
<dbReference type="InterPro" id="IPR050366">
    <property type="entry name" value="BP-dependent_transpt_permease"/>
</dbReference>